<sequence>MLKELWGSGVGIREEIEKIVKSFINMARISEETVSAFVIGEWGEGKTSIFDGYVKNLAKDFALYSVSARRLVDAVRLMRSSAGQSAAATFIAALLHSLAMEYEERGQRLIAPYSGESVHEYAKRALDELIEKSGDKKIIIFIDEFEEIVSPRNKDVVSEVLNGLVELINGEFGYLTSRYPGYLHLMIAMTPYAYNKALTLANIDESLKGRTERRLHFKIELRPLTRSEAYKLVGSIFKYAYGEEYSPVPSPFVNTIYAISQGNPGALTSLTNVVISSLVEDGCTIKVTDPTKLLSILSNTTVFTYVGSSKAFDKVYYDKVLLPLAKNDEEEKVISAIVAYYYPLTKKEIAELAGVKNEELVEVLDQRAAMTSVPLLYKVWRTSDYQKAFLALLEALRNVFPEADETELKKVIEELTYPKDLWSKEYYLIIPDESSSELLEDVISERRAVASVSRLASFLKKKVEEEGVRFEEAYMLSKKHAVNLFPPPAVAAVSFIKDPQLRAKAWKEALSAITKGDIDLDKVFAELIAVTMDGKILGKMVSVKVPVEGKLVNVNVYPKVLLYPDPSIRKVAEKAKREGAHVFLVLTKSDLAKKIEEMLGASPIDYFVIGTKDVKLVQLAVYSMYSTPERRSMLDLERAQMTLKDLGIELNIKGVLESWTRNAYEKGIIVDDVPRISGASEDAIAEAYTFYLAYPKEVMTTEDVFAHVVKKVRKFMIYGRGSRKRTPFATGLDIESVSALRRFEDDLIATGLLKRLDDEKLKLTMSKVERRILELLRDKGKSFWKNIEKEFIIMANNKRVLQDFYLKVLERRGLIRVERKGNEPYLVELVEPSSLVSTLEKEVSSVQETWRKNGYKWSTYAHLVVSKKKEDNLILLDEVKDYLESGARELRGETNALTVARRSMFLINLARYLKHQLVPVTVKAYEEGGKLIEKNEERLNEFESRLKDVANKALVIAKVPSVNPEEFDEVRELYSLINKMNEIDMKSFSKNELKEMISKMRAEEILPDLFYFEKFYDQRSWASADYFNLKYHSLREVSDTFAKKLRVYEGYVNEASRILKNIESKEKEILKRLEEIAKEGYNTKISSKAYEWIKELATAKGRGPEGVAVSLRSLIEVLRDTERSMGMFDEKILNAFHYLDKVKDKELMLVQNTAYLRMWIKFFQKFYQGTPFVKRAEEAEVALNKVMKTYENVAEEMREPSSTPELINILNESLRKLGELIGNVESVKKELEGFHKQKMNELMEELNSIKKSISILRKLSKEVEVPKSLLDVEFKLRKAIERAPTLIDDSITYLSLTRGLDGIRAYVRVMMRNMLNSTEEKVLEMLSKRSKWTLEEVVKEAERAGMSTEEVMKAILSLSEKGLLESVVRLK</sequence>
<gene>
    <name evidence="3" type="ORF">IPA_03790</name>
</gene>
<feature type="domain" description="ATPase AAA-type core" evidence="2">
    <location>
        <begin position="38"/>
        <end position="214"/>
    </location>
</feature>
<dbReference type="InterPro" id="IPR003959">
    <property type="entry name" value="ATPase_AAA_core"/>
</dbReference>
<keyword evidence="4" id="KW-1185">Reference proteome</keyword>
<feature type="coiled-coil region" evidence="1">
    <location>
        <begin position="1048"/>
        <end position="1079"/>
    </location>
</feature>
<dbReference type="Proteomes" id="UP001063698">
    <property type="component" value="Chromosome"/>
</dbReference>
<dbReference type="Pfam" id="PF00004">
    <property type="entry name" value="AAA"/>
    <property type="match status" value="1"/>
</dbReference>
<evidence type="ECO:0000259" key="2">
    <source>
        <dbReference type="Pfam" id="PF00004"/>
    </source>
</evidence>
<evidence type="ECO:0000313" key="3">
    <source>
        <dbReference type="EMBL" id="UXD22351.1"/>
    </source>
</evidence>
<accession>A0A977PK16</accession>
<evidence type="ECO:0000313" key="4">
    <source>
        <dbReference type="Proteomes" id="UP001063698"/>
    </source>
</evidence>
<name>A0A977PK16_9CREN</name>
<dbReference type="SUPFAM" id="SSF52540">
    <property type="entry name" value="P-loop containing nucleoside triphosphate hydrolases"/>
    <property type="match status" value="1"/>
</dbReference>
<reference evidence="3" key="1">
    <citation type="submission" date="2013-11" db="EMBL/GenBank/DDBJ databases">
        <title>Comparative genomics of Ignicoccus.</title>
        <authorList>
            <person name="Podar M."/>
        </authorList>
    </citation>
    <scope>NUCLEOTIDE SEQUENCE</scope>
    <source>
        <strain evidence="3">DSM 13166</strain>
    </source>
</reference>
<organism evidence="3 4">
    <name type="scientific">Ignicoccus pacificus DSM 13166</name>
    <dbReference type="NCBI Taxonomy" id="940294"/>
    <lineage>
        <taxon>Archaea</taxon>
        <taxon>Thermoproteota</taxon>
        <taxon>Thermoprotei</taxon>
        <taxon>Desulfurococcales</taxon>
        <taxon>Desulfurococcaceae</taxon>
        <taxon>Ignicoccus</taxon>
    </lineage>
</organism>
<evidence type="ECO:0000256" key="1">
    <source>
        <dbReference type="SAM" id="Coils"/>
    </source>
</evidence>
<dbReference type="Gene3D" id="3.40.50.300">
    <property type="entry name" value="P-loop containing nucleotide triphosphate hydrolases"/>
    <property type="match status" value="1"/>
</dbReference>
<dbReference type="KEGG" id="ipc:IPA_03790"/>
<dbReference type="InterPro" id="IPR027417">
    <property type="entry name" value="P-loop_NTPase"/>
</dbReference>
<proteinExistence type="predicted"/>
<dbReference type="GO" id="GO:0016887">
    <property type="term" value="F:ATP hydrolysis activity"/>
    <property type="evidence" value="ECO:0007669"/>
    <property type="project" value="InterPro"/>
</dbReference>
<keyword evidence="1" id="KW-0175">Coiled coil</keyword>
<dbReference type="EMBL" id="CP006868">
    <property type="protein sequence ID" value="UXD22351.1"/>
    <property type="molecule type" value="Genomic_DNA"/>
</dbReference>
<protein>
    <recommendedName>
        <fullName evidence="2">ATPase AAA-type core domain-containing protein</fullName>
    </recommendedName>
</protein>
<dbReference type="GO" id="GO:0005524">
    <property type="term" value="F:ATP binding"/>
    <property type="evidence" value="ECO:0007669"/>
    <property type="project" value="InterPro"/>
</dbReference>